<name>A0A6H5HB48_9HEMI</name>
<proteinExistence type="predicted"/>
<dbReference type="EMBL" id="CADCXU010026524">
    <property type="protein sequence ID" value="CAB0013327.1"/>
    <property type="molecule type" value="Genomic_DNA"/>
</dbReference>
<gene>
    <name evidence="1" type="ORF">NTEN_LOCUS17938</name>
</gene>
<sequence length="64" mass="7371">MLKPAESLSDKRLKIMMCCRNGQILFFMSFIAGHLQRIDFSSELSIKTAKSRMSFKNGQIQDKN</sequence>
<accession>A0A6H5HB48</accession>
<organism evidence="1 2">
    <name type="scientific">Nesidiocoris tenuis</name>
    <dbReference type="NCBI Taxonomy" id="355587"/>
    <lineage>
        <taxon>Eukaryota</taxon>
        <taxon>Metazoa</taxon>
        <taxon>Ecdysozoa</taxon>
        <taxon>Arthropoda</taxon>
        <taxon>Hexapoda</taxon>
        <taxon>Insecta</taxon>
        <taxon>Pterygota</taxon>
        <taxon>Neoptera</taxon>
        <taxon>Paraneoptera</taxon>
        <taxon>Hemiptera</taxon>
        <taxon>Heteroptera</taxon>
        <taxon>Panheteroptera</taxon>
        <taxon>Cimicomorpha</taxon>
        <taxon>Miridae</taxon>
        <taxon>Dicyphina</taxon>
        <taxon>Nesidiocoris</taxon>
    </lineage>
</organism>
<keyword evidence="2" id="KW-1185">Reference proteome</keyword>
<feature type="non-terminal residue" evidence="1">
    <location>
        <position position="64"/>
    </location>
</feature>
<protein>
    <submittedName>
        <fullName evidence="1">Uncharacterized protein</fullName>
    </submittedName>
</protein>
<dbReference type="AlphaFoldDB" id="A0A6H5HB48"/>
<evidence type="ECO:0000313" key="2">
    <source>
        <dbReference type="Proteomes" id="UP000479000"/>
    </source>
</evidence>
<dbReference type="Proteomes" id="UP000479000">
    <property type="component" value="Unassembled WGS sequence"/>
</dbReference>
<evidence type="ECO:0000313" key="1">
    <source>
        <dbReference type="EMBL" id="CAB0013327.1"/>
    </source>
</evidence>
<reference evidence="1 2" key="1">
    <citation type="submission" date="2020-02" db="EMBL/GenBank/DDBJ databases">
        <authorList>
            <person name="Ferguson B K."/>
        </authorList>
    </citation>
    <scope>NUCLEOTIDE SEQUENCE [LARGE SCALE GENOMIC DNA]</scope>
</reference>